<dbReference type="GO" id="GO:0000398">
    <property type="term" value="P:mRNA splicing, via spliceosome"/>
    <property type="evidence" value="ECO:0007669"/>
    <property type="project" value="InterPro"/>
</dbReference>
<reference evidence="3" key="1">
    <citation type="submission" date="2023-01" db="EMBL/GenBank/DDBJ databases">
        <title>The growth and conidiation of Purpureocillium lavendulum are regulated by nitrogen source and histone H3K14 acetylation.</title>
        <authorList>
            <person name="Tang P."/>
            <person name="Han J."/>
            <person name="Zhang C."/>
            <person name="Tang P."/>
            <person name="Qi F."/>
            <person name="Zhang K."/>
            <person name="Liang L."/>
        </authorList>
    </citation>
    <scope>NUCLEOTIDE SEQUENCE</scope>
    <source>
        <strain evidence="3">YMF1.00683</strain>
    </source>
</reference>
<accession>A0AB34FG60</accession>
<comment type="caution">
    <text evidence="3">The sequence shown here is derived from an EMBL/GenBank/DDBJ whole genome shotgun (WGS) entry which is preliminary data.</text>
</comment>
<dbReference type="GO" id="GO:0005684">
    <property type="term" value="C:U2-type spliceosomal complex"/>
    <property type="evidence" value="ECO:0007669"/>
    <property type="project" value="TreeGrafter"/>
</dbReference>
<dbReference type="Proteomes" id="UP001163105">
    <property type="component" value="Unassembled WGS sequence"/>
</dbReference>
<protein>
    <submittedName>
        <fullName evidence="3">Cytochrome P450</fullName>
    </submittedName>
</protein>
<dbReference type="PANTHER" id="PTHR12111:SF2">
    <property type="entry name" value="SPLICING FACTOR YJU2B-RELATED"/>
    <property type="match status" value="1"/>
</dbReference>
<evidence type="ECO:0000256" key="1">
    <source>
        <dbReference type="ARBA" id="ARBA00005595"/>
    </source>
</evidence>
<proteinExistence type="inferred from homology"/>
<feature type="region of interest" description="Disordered" evidence="2">
    <location>
        <begin position="362"/>
        <end position="419"/>
    </location>
</feature>
<feature type="compositionally biased region" description="Low complexity" evidence="2">
    <location>
        <begin position="301"/>
        <end position="311"/>
    </location>
</feature>
<name>A0AB34FG60_9HYPO</name>
<evidence type="ECO:0000313" key="4">
    <source>
        <dbReference type="Proteomes" id="UP001163105"/>
    </source>
</evidence>
<feature type="compositionally biased region" description="Basic and acidic residues" evidence="2">
    <location>
        <begin position="392"/>
        <end position="404"/>
    </location>
</feature>
<feature type="region of interest" description="Disordered" evidence="2">
    <location>
        <begin position="298"/>
        <end position="347"/>
    </location>
</feature>
<dbReference type="AlphaFoldDB" id="A0AB34FG60"/>
<dbReference type="GO" id="GO:0071014">
    <property type="term" value="C:post-mRNA release spliceosomal complex"/>
    <property type="evidence" value="ECO:0007669"/>
    <property type="project" value="TreeGrafter"/>
</dbReference>
<evidence type="ECO:0000256" key="2">
    <source>
        <dbReference type="SAM" id="MobiDB-lite"/>
    </source>
</evidence>
<dbReference type="PANTHER" id="PTHR12111">
    <property type="entry name" value="SPLICING FACTOR YJU2"/>
    <property type="match status" value="1"/>
</dbReference>
<keyword evidence="4" id="KW-1185">Reference proteome</keyword>
<evidence type="ECO:0000313" key="3">
    <source>
        <dbReference type="EMBL" id="KAJ6437821.1"/>
    </source>
</evidence>
<dbReference type="Pfam" id="PF04502">
    <property type="entry name" value="Saf4_Yju2"/>
    <property type="match status" value="1"/>
</dbReference>
<dbReference type="InterPro" id="IPR007590">
    <property type="entry name" value="Saf4/Yju2"/>
</dbReference>
<comment type="similarity">
    <text evidence="1">Belongs to the CWC16 family.</text>
</comment>
<dbReference type="EMBL" id="JAQHRD010000010">
    <property type="protein sequence ID" value="KAJ6437821.1"/>
    <property type="molecule type" value="Genomic_DNA"/>
</dbReference>
<sequence length="419" mass="45089">MTFQPLAPPTSTRPSPHSSTIITTAVTSTTTTACAPLSFAAAAGDTTAAMQGFNMGRYVPPDVEGTTTGNRLHGKRPSSTPTVRFEMPFAVWCASCPKPTLIGQGVRFNAEKRRAGAYHSTPIWSFRFRHADCGGALEVRTDPQNTAYVVVEGGTRRDTGPEVGRDGDLVLPFPGERQREEDEARKTAFSKLERTIEDREVLRRAGERIDGLLEASARHWDDPYTRNQRLRRAFRAGRKQRERAAADDDGLRARLGLAADLALVPGTDDDARRAALVDFGPDSGDESGAKALVKPLFAANPSSSSSPSLSPARGVDKATKKKAASSSSPAHHPAQKKPKPLKADAVATKGKDALFSALVTNTRAAKDPFLQRPRDAKAVAPPPRLPVKRKRPDSEAAETTKDTQDSTQPASGLVDYDSD</sequence>
<organism evidence="3 4">
    <name type="scientific">Purpureocillium lavendulum</name>
    <dbReference type="NCBI Taxonomy" id="1247861"/>
    <lineage>
        <taxon>Eukaryota</taxon>
        <taxon>Fungi</taxon>
        <taxon>Dikarya</taxon>
        <taxon>Ascomycota</taxon>
        <taxon>Pezizomycotina</taxon>
        <taxon>Sordariomycetes</taxon>
        <taxon>Hypocreomycetidae</taxon>
        <taxon>Hypocreales</taxon>
        <taxon>Ophiocordycipitaceae</taxon>
        <taxon>Purpureocillium</taxon>
    </lineage>
</organism>
<gene>
    <name evidence="3" type="primary">CCDC130</name>
    <name evidence="3" type="ORF">O9K51_09649</name>
</gene>